<keyword evidence="1" id="KW-0812">Transmembrane</keyword>
<dbReference type="Pfam" id="PF11167">
    <property type="entry name" value="DUF2953"/>
    <property type="match status" value="1"/>
</dbReference>
<feature type="transmembrane region" description="Helical" evidence="1">
    <location>
        <begin position="41"/>
        <end position="59"/>
    </location>
</feature>
<organism evidence="2 3">
    <name type="scientific">Sporotomaculum syntrophicum</name>
    <dbReference type="NCBI Taxonomy" id="182264"/>
    <lineage>
        <taxon>Bacteria</taxon>
        <taxon>Bacillati</taxon>
        <taxon>Bacillota</taxon>
        <taxon>Clostridia</taxon>
        <taxon>Eubacteriales</taxon>
        <taxon>Desulfallaceae</taxon>
        <taxon>Sporotomaculum</taxon>
    </lineage>
</organism>
<proteinExistence type="predicted"/>
<evidence type="ECO:0008006" key="4">
    <source>
        <dbReference type="Google" id="ProtNLM"/>
    </source>
</evidence>
<dbReference type="AlphaFoldDB" id="A0A9D3B015"/>
<gene>
    <name evidence="2" type="ORF">SPSYN_00208</name>
</gene>
<sequence length="232" mass="26694">MWYLILALVLILLLLLLIAPVTVHIRYVLKERDDQIPNTSITFATPGTSVSLSFLWGLLKLRLRLSTLKLVFNRFAPVFKLRAKLSKRSGDVLAKEKTSISAGRVLDIYKQAMNVYRATEPAYRFMLSTIKLHRFGWWTRIGMWQADQTGVAVGLLWAIKSNSTAYLYRRFKKPLPKPELEIIPVFDARVIATHLNCVFSFRMGYLIITGFMAAWLLVKNRKKLMHNKGHKG</sequence>
<dbReference type="Proteomes" id="UP000798488">
    <property type="component" value="Unassembled WGS sequence"/>
</dbReference>
<dbReference type="InterPro" id="IPR021338">
    <property type="entry name" value="DUF2953"/>
</dbReference>
<evidence type="ECO:0000313" key="3">
    <source>
        <dbReference type="Proteomes" id="UP000798488"/>
    </source>
</evidence>
<protein>
    <recommendedName>
        <fullName evidence="4">DUF2953 domain-containing protein</fullName>
    </recommendedName>
</protein>
<dbReference type="OrthoDB" id="1953500at2"/>
<name>A0A9D3B015_9FIRM</name>
<evidence type="ECO:0000313" key="2">
    <source>
        <dbReference type="EMBL" id="KAF1086489.1"/>
    </source>
</evidence>
<comment type="caution">
    <text evidence="2">The sequence shown here is derived from an EMBL/GenBank/DDBJ whole genome shotgun (WGS) entry which is preliminary data.</text>
</comment>
<feature type="transmembrane region" description="Helical" evidence="1">
    <location>
        <begin position="199"/>
        <end position="218"/>
    </location>
</feature>
<keyword evidence="3" id="KW-1185">Reference proteome</keyword>
<dbReference type="RefSeq" id="WP_161820644.1">
    <property type="nucleotide sequence ID" value="NZ_LSRS01000001.1"/>
</dbReference>
<evidence type="ECO:0000256" key="1">
    <source>
        <dbReference type="SAM" id="Phobius"/>
    </source>
</evidence>
<dbReference type="EMBL" id="LSRS01000001">
    <property type="protein sequence ID" value="KAF1086489.1"/>
    <property type="molecule type" value="Genomic_DNA"/>
</dbReference>
<keyword evidence="1" id="KW-0472">Membrane</keyword>
<accession>A0A9D3B015</accession>
<reference evidence="2" key="1">
    <citation type="submission" date="2016-02" db="EMBL/GenBank/DDBJ databases">
        <title>Draft Genome Sequence of Sporotomaculum syntrophicum Strain FB, a Syntrophic Benzoate Degrader.</title>
        <authorList>
            <person name="Nobu M.K."/>
            <person name="Narihiro T."/>
            <person name="Qiu Y.-L."/>
            <person name="Ohashi A."/>
            <person name="Liu W.-T."/>
            <person name="Yuji S."/>
        </authorList>
    </citation>
    <scope>NUCLEOTIDE SEQUENCE</scope>
    <source>
        <strain evidence="2">FB</strain>
    </source>
</reference>
<keyword evidence="1" id="KW-1133">Transmembrane helix</keyword>